<reference evidence="8" key="1">
    <citation type="submission" date="2016-10" db="EMBL/GenBank/DDBJ databases">
        <authorList>
            <person name="Benchimol M."/>
            <person name="Almeida L.G."/>
            <person name="Vasconcelos A.T."/>
            <person name="Perreira-Neves A."/>
            <person name="Rosa I.A."/>
            <person name="Tasca T."/>
            <person name="Bogo M.R."/>
            <person name="de Souza W."/>
        </authorList>
    </citation>
    <scope>NUCLEOTIDE SEQUENCE [LARGE SCALE GENOMIC DNA]</scope>
    <source>
        <strain evidence="8">K</strain>
    </source>
</reference>
<feature type="domain" description="tRNA nucleotidyltransferase/poly(A) polymerase RNA and SrmB- binding" evidence="7">
    <location>
        <begin position="208"/>
        <end position="261"/>
    </location>
</feature>
<protein>
    <submittedName>
        <fullName evidence="8">PolyA polymerase family protein</fullName>
    </submittedName>
</protein>
<comment type="caution">
    <text evidence="8">The sequence shown here is derived from an EMBL/GenBank/DDBJ whole genome shotgun (WGS) entry which is preliminary data.</text>
</comment>
<dbReference type="Gene3D" id="3.30.460.10">
    <property type="entry name" value="Beta Polymerase, domain 2"/>
    <property type="match status" value="1"/>
</dbReference>
<gene>
    <name evidence="8" type="ORF">TRFO_24202</name>
</gene>
<dbReference type="AlphaFoldDB" id="A0A1J4K8T0"/>
<dbReference type="GO" id="GO:0052929">
    <property type="term" value="F:ATP:3'-cytidine-cytidine-tRNA adenylyltransferase activity"/>
    <property type="evidence" value="ECO:0007669"/>
    <property type="project" value="TreeGrafter"/>
</dbReference>
<dbReference type="CDD" id="cd05398">
    <property type="entry name" value="NT_ClassII-CCAase"/>
    <property type="match status" value="1"/>
</dbReference>
<comment type="similarity">
    <text evidence="1 5">Belongs to the tRNA nucleotidyltransferase/poly(A) polymerase family.</text>
</comment>
<dbReference type="RefSeq" id="XP_068360755.1">
    <property type="nucleotide sequence ID" value="XM_068503619.1"/>
</dbReference>
<evidence type="ECO:0000313" key="8">
    <source>
        <dbReference type="EMBL" id="OHT07619.1"/>
    </source>
</evidence>
<evidence type="ECO:0000259" key="6">
    <source>
        <dbReference type="Pfam" id="PF01743"/>
    </source>
</evidence>
<dbReference type="PANTHER" id="PTHR13734:SF5">
    <property type="entry name" value="CCA TRNA NUCLEOTIDYLTRANSFERASE, MITOCHONDRIAL"/>
    <property type="match status" value="1"/>
</dbReference>
<dbReference type="OrthoDB" id="445712at2759"/>
<keyword evidence="4 5" id="KW-0694">RNA-binding</keyword>
<dbReference type="Pfam" id="PF01743">
    <property type="entry name" value="PolyA_pol"/>
    <property type="match status" value="1"/>
</dbReference>
<dbReference type="GeneID" id="94838323"/>
<name>A0A1J4K8T0_9EUKA</name>
<dbReference type="GO" id="GO:0000166">
    <property type="term" value="F:nucleotide binding"/>
    <property type="evidence" value="ECO:0007669"/>
    <property type="project" value="UniProtKB-KW"/>
</dbReference>
<dbReference type="InterPro" id="IPR002646">
    <property type="entry name" value="PolA_pol_head_dom"/>
</dbReference>
<accession>A0A1J4K8T0</accession>
<dbReference type="GO" id="GO:0052927">
    <property type="term" value="F:CC tRNA cytidylyltransferase activity"/>
    <property type="evidence" value="ECO:0007669"/>
    <property type="project" value="TreeGrafter"/>
</dbReference>
<sequence>MAEFINNNIRKLENGELLSELEINVFDIFSKTCSLFNNKKVVARVAGGWVRDKLLGGESDDIDFALENASGEEFALKMKEIADIKLQLNPAQSQQLESAKVCLFNSVWIDICQLRCDEYSENSRIPTIRIGTPYEDSVRRDITINCLYFNINTKKVEDLCDGIPDLIGSVARTPIDPFLSFGDDPLRILRTFRFASRFNLTVSENIMKAASSRLKELQTKVTHPRIEMELHKALNGPDPFNYIKRLIDSNLFYFIFDEFHEWNLNEQQVIERTRISKEIISNLFNSNNSSTSMINFANTFSQIFNNADNRYSIALATVYYSLADFENVPDPVKKSKNISALECAIVRRIHATLDVFKCANKTILASKSLDSIINNVNRVTVGQWLMNVGEFWPLSYSICFDNAKLSFFENILIPFIEAEKLDGVWKLKPIIDGKTLATIHGVKPGPMIAKLTKELIDWQLANPTGTVEDYKTFVTTSK</sequence>
<dbReference type="SUPFAM" id="SSF81891">
    <property type="entry name" value="Poly A polymerase C-terminal region-like"/>
    <property type="match status" value="1"/>
</dbReference>
<dbReference type="InterPro" id="IPR032828">
    <property type="entry name" value="PolyA_RNA-bd"/>
</dbReference>
<dbReference type="Proteomes" id="UP000179807">
    <property type="component" value="Unassembled WGS sequence"/>
</dbReference>
<organism evidence="8 9">
    <name type="scientific">Tritrichomonas foetus</name>
    <dbReference type="NCBI Taxonomy" id="1144522"/>
    <lineage>
        <taxon>Eukaryota</taxon>
        <taxon>Metamonada</taxon>
        <taxon>Parabasalia</taxon>
        <taxon>Tritrichomonadida</taxon>
        <taxon>Tritrichomonadidae</taxon>
        <taxon>Tritrichomonas</taxon>
    </lineage>
</organism>
<dbReference type="GO" id="GO:0001680">
    <property type="term" value="P:tRNA 3'-terminal CCA addition"/>
    <property type="evidence" value="ECO:0007669"/>
    <property type="project" value="TreeGrafter"/>
</dbReference>
<dbReference type="PANTHER" id="PTHR13734">
    <property type="entry name" value="TRNA-NUCLEOTIDYLTRANSFERASE"/>
    <property type="match status" value="1"/>
</dbReference>
<dbReference type="Pfam" id="PF12627">
    <property type="entry name" value="PolyA_pol_RNAbd"/>
    <property type="match status" value="1"/>
</dbReference>
<evidence type="ECO:0000256" key="2">
    <source>
        <dbReference type="ARBA" id="ARBA00022679"/>
    </source>
</evidence>
<dbReference type="VEuPathDB" id="TrichDB:TRFO_24202"/>
<evidence type="ECO:0000256" key="3">
    <source>
        <dbReference type="ARBA" id="ARBA00022741"/>
    </source>
</evidence>
<dbReference type="Gene3D" id="1.10.3090.10">
    <property type="entry name" value="cca-adding enzyme, domain 2"/>
    <property type="match status" value="1"/>
</dbReference>
<evidence type="ECO:0000256" key="1">
    <source>
        <dbReference type="ARBA" id="ARBA00007265"/>
    </source>
</evidence>
<dbReference type="InterPro" id="IPR043519">
    <property type="entry name" value="NT_sf"/>
</dbReference>
<dbReference type="GO" id="GO:0003723">
    <property type="term" value="F:RNA binding"/>
    <property type="evidence" value="ECO:0007669"/>
    <property type="project" value="UniProtKB-KW"/>
</dbReference>
<dbReference type="EMBL" id="MLAK01000692">
    <property type="protein sequence ID" value="OHT07619.1"/>
    <property type="molecule type" value="Genomic_DNA"/>
</dbReference>
<evidence type="ECO:0000256" key="4">
    <source>
        <dbReference type="ARBA" id="ARBA00022884"/>
    </source>
</evidence>
<keyword evidence="9" id="KW-1185">Reference proteome</keyword>
<dbReference type="SUPFAM" id="SSF81301">
    <property type="entry name" value="Nucleotidyltransferase"/>
    <property type="match status" value="1"/>
</dbReference>
<keyword evidence="3" id="KW-0547">Nucleotide-binding</keyword>
<proteinExistence type="inferred from homology"/>
<evidence type="ECO:0000256" key="5">
    <source>
        <dbReference type="RuleBase" id="RU003953"/>
    </source>
</evidence>
<evidence type="ECO:0000313" key="9">
    <source>
        <dbReference type="Proteomes" id="UP000179807"/>
    </source>
</evidence>
<keyword evidence="2 5" id="KW-0808">Transferase</keyword>
<evidence type="ECO:0000259" key="7">
    <source>
        <dbReference type="Pfam" id="PF12627"/>
    </source>
</evidence>
<feature type="domain" description="Poly A polymerase head" evidence="6">
    <location>
        <begin position="43"/>
        <end position="166"/>
    </location>
</feature>